<reference evidence="5" key="1">
    <citation type="submission" date="2017-02" db="EMBL/GenBank/DDBJ databases">
        <title>Delving into the versatile metabolic prowess of the omnipresent phylum Bacteroidetes.</title>
        <authorList>
            <person name="Nobu M.K."/>
            <person name="Mei R."/>
            <person name="Narihiro T."/>
            <person name="Kuroda K."/>
            <person name="Liu W.-T."/>
        </authorList>
    </citation>
    <scope>NUCLEOTIDE SEQUENCE</scope>
    <source>
        <strain evidence="5">ADurb.Bin131</strain>
    </source>
</reference>
<dbReference type="EMBL" id="MWDQ01000025">
    <property type="protein sequence ID" value="OQB74999.1"/>
    <property type="molecule type" value="Genomic_DNA"/>
</dbReference>
<dbReference type="AlphaFoldDB" id="A0A1V6CDJ0"/>
<evidence type="ECO:0000256" key="2">
    <source>
        <dbReference type="ARBA" id="ARBA00022840"/>
    </source>
</evidence>
<evidence type="ECO:0000256" key="3">
    <source>
        <dbReference type="HAMAP-Rule" id="MF_00376"/>
    </source>
</evidence>
<proteinExistence type="inferred from homology"/>
<dbReference type="SUPFAM" id="SSF52540">
    <property type="entry name" value="P-loop containing nucleoside triphosphate hydrolases"/>
    <property type="match status" value="1"/>
</dbReference>
<dbReference type="GO" id="GO:0015937">
    <property type="term" value="P:coenzyme A biosynthetic process"/>
    <property type="evidence" value="ECO:0007669"/>
    <property type="project" value="UniProtKB-UniRule"/>
</dbReference>
<sequence length="197" mass="23087">MVRIGLTGIFGSGKSTVCKFFREKGIPVISCDFIVSHLLRTKRIRKKIEEEFGKDYFFEDGKLNKRKLAELIFSSADARKRLNSIIHPEVFKKLEEKLDTYKRNSKIAVVVEIPLLFETRSENLFDVIVTVSAPYKVIKKRLEKKYSHQEIEKRIKSQMPLKKKEMLSDFIIENSGSLKDTKKQINKIIEDITRRYL</sequence>
<feature type="binding site" evidence="3">
    <location>
        <begin position="11"/>
        <end position="16"/>
    </location>
    <ligand>
        <name>ATP</name>
        <dbReference type="ChEBI" id="CHEBI:30616"/>
    </ligand>
</feature>
<protein>
    <recommendedName>
        <fullName evidence="3 4">Dephospho-CoA kinase</fullName>
        <ecNumber evidence="3 4">2.7.1.24</ecNumber>
    </recommendedName>
    <alternativeName>
        <fullName evidence="3">Dephosphocoenzyme A kinase</fullName>
    </alternativeName>
</protein>
<dbReference type="Gene3D" id="3.40.50.300">
    <property type="entry name" value="P-loop containing nucleotide triphosphate hydrolases"/>
    <property type="match status" value="1"/>
</dbReference>
<dbReference type="GO" id="GO:0004140">
    <property type="term" value="F:dephospho-CoA kinase activity"/>
    <property type="evidence" value="ECO:0007669"/>
    <property type="project" value="UniProtKB-UniRule"/>
</dbReference>
<comment type="caution">
    <text evidence="5">The sequence shown here is derived from an EMBL/GenBank/DDBJ whole genome shotgun (WGS) entry which is preliminary data.</text>
</comment>
<dbReference type="PANTHER" id="PTHR10695">
    <property type="entry name" value="DEPHOSPHO-COA KINASE-RELATED"/>
    <property type="match status" value="1"/>
</dbReference>
<accession>A0A1V6CDJ0</accession>
<keyword evidence="3" id="KW-0173">Coenzyme A biosynthesis</keyword>
<dbReference type="GO" id="GO:0005524">
    <property type="term" value="F:ATP binding"/>
    <property type="evidence" value="ECO:0007669"/>
    <property type="project" value="UniProtKB-UniRule"/>
</dbReference>
<organism evidence="5">
    <name type="scientific">candidate division TA06 bacterium ADurb.Bin131</name>
    <dbReference type="NCBI Taxonomy" id="1852827"/>
    <lineage>
        <taxon>Bacteria</taxon>
        <taxon>Bacteria division TA06</taxon>
    </lineage>
</organism>
<gene>
    <name evidence="3 5" type="primary">coaE</name>
    <name evidence="5" type="ORF">BWX89_00231</name>
</gene>
<comment type="subcellular location">
    <subcellularLocation>
        <location evidence="3">Cytoplasm</location>
    </subcellularLocation>
</comment>
<keyword evidence="2 3" id="KW-0067">ATP-binding</keyword>
<dbReference type="InterPro" id="IPR027417">
    <property type="entry name" value="P-loop_NTPase"/>
</dbReference>
<evidence type="ECO:0000256" key="1">
    <source>
        <dbReference type="ARBA" id="ARBA00022741"/>
    </source>
</evidence>
<keyword evidence="3 5" id="KW-0808">Transferase</keyword>
<dbReference type="PROSITE" id="PS51219">
    <property type="entry name" value="DPCK"/>
    <property type="match status" value="1"/>
</dbReference>
<evidence type="ECO:0000313" key="5">
    <source>
        <dbReference type="EMBL" id="OQB74999.1"/>
    </source>
</evidence>
<dbReference type="Proteomes" id="UP000485562">
    <property type="component" value="Unassembled WGS sequence"/>
</dbReference>
<comment type="similarity">
    <text evidence="3">Belongs to the CoaE family.</text>
</comment>
<comment type="function">
    <text evidence="3">Catalyzes the phosphorylation of the 3'-hydroxyl group of dephosphocoenzyme A to form coenzyme A.</text>
</comment>
<evidence type="ECO:0000256" key="4">
    <source>
        <dbReference type="NCBIfam" id="TIGR00152"/>
    </source>
</evidence>
<comment type="catalytic activity">
    <reaction evidence="3">
        <text>3'-dephospho-CoA + ATP = ADP + CoA + H(+)</text>
        <dbReference type="Rhea" id="RHEA:18245"/>
        <dbReference type="ChEBI" id="CHEBI:15378"/>
        <dbReference type="ChEBI" id="CHEBI:30616"/>
        <dbReference type="ChEBI" id="CHEBI:57287"/>
        <dbReference type="ChEBI" id="CHEBI:57328"/>
        <dbReference type="ChEBI" id="CHEBI:456216"/>
        <dbReference type="EC" id="2.7.1.24"/>
    </reaction>
</comment>
<keyword evidence="1 3" id="KW-0547">Nucleotide-binding</keyword>
<dbReference type="EC" id="2.7.1.24" evidence="3 4"/>
<dbReference type="UniPathway" id="UPA00241">
    <property type="reaction ID" value="UER00356"/>
</dbReference>
<dbReference type="NCBIfam" id="TIGR00152">
    <property type="entry name" value="dephospho-CoA kinase"/>
    <property type="match status" value="1"/>
</dbReference>
<dbReference type="HAMAP" id="MF_00376">
    <property type="entry name" value="Dephospho_CoA_kinase"/>
    <property type="match status" value="1"/>
</dbReference>
<comment type="pathway">
    <text evidence="3">Cofactor biosynthesis; coenzyme A biosynthesis; CoA from (R)-pantothenate: step 5/5.</text>
</comment>
<dbReference type="CDD" id="cd02022">
    <property type="entry name" value="DPCK"/>
    <property type="match status" value="1"/>
</dbReference>
<name>A0A1V6CDJ0_UNCT6</name>
<dbReference type="Pfam" id="PF01121">
    <property type="entry name" value="CoaE"/>
    <property type="match status" value="1"/>
</dbReference>
<keyword evidence="3" id="KW-0963">Cytoplasm</keyword>
<dbReference type="GO" id="GO:0005737">
    <property type="term" value="C:cytoplasm"/>
    <property type="evidence" value="ECO:0007669"/>
    <property type="project" value="UniProtKB-SubCell"/>
</dbReference>
<keyword evidence="3 5" id="KW-0418">Kinase</keyword>
<dbReference type="PANTHER" id="PTHR10695:SF46">
    <property type="entry name" value="BIFUNCTIONAL COENZYME A SYNTHASE-RELATED"/>
    <property type="match status" value="1"/>
</dbReference>
<dbReference type="InterPro" id="IPR001977">
    <property type="entry name" value="Depp_CoAkinase"/>
</dbReference>